<evidence type="ECO:0000256" key="4">
    <source>
        <dbReference type="SAM" id="Phobius"/>
    </source>
</evidence>
<dbReference type="PIRSF" id="PIRSF002686">
    <property type="entry name" value="SLG"/>
    <property type="match status" value="1"/>
</dbReference>
<evidence type="ECO:0000313" key="7">
    <source>
        <dbReference type="EMBL" id="PKA62393.1"/>
    </source>
</evidence>
<feature type="domain" description="Apple" evidence="6">
    <location>
        <begin position="326"/>
        <end position="407"/>
    </location>
</feature>
<keyword evidence="3" id="KW-1015">Disulfide bond</keyword>
<dbReference type="Pfam" id="PF01453">
    <property type="entry name" value="B_lectin"/>
    <property type="match status" value="1"/>
</dbReference>
<dbReference type="GO" id="GO:0051707">
    <property type="term" value="P:response to other organism"/>
    <property type="evidence" value="ECO:0007669"/>
    <property type="project" value="UniProtKB-ARBA"/>
</dbReference>
<keyword evidence="4" id="KW-0472">Membrane</keyword>
<dbReference type="AlphaFoldDB" id="A0A2I0B3M2"/>
<dbReference type="Pfam" id="PF00954">
    <property type="entry name" value="S_locus_glycop"/>
    <property type="match status" value="1"/>
</dbReference>
<dbReference type="InterPro" id="IPR003609">
    <property type="entry name" value="Pan_app"/>
</dbReference>
<dbReference type="SMART" id="SM00108">
    <property type="entry name" value="B_lectin"/>
    <property type="match status" value="1"/>
</dbReference>
<protein>
    <submittedName>
        <fullName evidence="7">PAN domain-containing protein</fullName>
    </submittedName>
</protein>
<proteinExistence type="predicted"/>
<dbReference type="PANTHER" id="PTHR47976">
    <property type="entry name" value="G-TYPE LECTIN S-RECEPTOR-LIKE SERINE/THREONINE-PROTEIN KINASE SD2-5"/>
    <property type="match status" value="1"/>
</dbReference>
<sequence>MQKLSTLLLVVAAFTAIEASSSETAPIRQFERNFHAISDPSSAPFQPLLSDTSGLFSFGFLEVNGSQIDLAVVHLPSGKPVWRAAPATAQPALWSSGATLSFNGSLVLSDSKAGVLWSSSGVTSGDRVILLNSSNLQIVKLAETTSVLWQSFDFPSDTIVQAQNFTSTAALFSDGRRYSMRLGDKYLALFMEFGQGVESPMYWKRTAMEIKSQIVAGDGPIYVRIDPTGFLGFYQKEGSLIDVVSFDSFNRGITGFRRVTLEDDGDLRGYFWNGTIWVKDFVAIDQFCGLPRACGSYGLCNEDEQKCGCIDGRKDGCFSPYSGELCLGKDGFWPLRRNGVELPNKEWLESVKMEAWGHCEESCERNCSCRGAFYNNATGYCYRMNYPVQTVVAVGDENEMGYFKVSNSEIDGGGGVGNRRRKMVALVVVGVVVAAAGIVVGAWGLRRVRRRARGDRFTAEGLPSGPYKDLNSASFRSVELAGSFRK</sequence>
<dbReference type="PROSITE" id="PS50948">
    <property type="entry name" value="PAN"/>
    <property type="match status" value="1"/>
</dbReference>
<evidence type="ECO:0000256" key="2">
    <source>
        <dbReference type="ARBA" id="ARBA00022729"/>
    </source>
</evidence>
<feature type="signal peptide" evidence="5">
    <location>
        <begin position="1"/>
        <end position="19"/>
    </location>
</feature>
<keyword evidence="2 5" id="KW-0732">Signal</keyword>
<evidence type="ECO:0000313" key="8">
    <source>
        <dbReference type="Proteomes" id="UP000236161"/>
    </source>
</evidence>
<organism evidence="7 8">
    <name type="scientific">Apostasia shenzhenica</name>
    <dbReference type="NCBI Taxonomy" id="1088818"/>
    <lineage>
        <taxon>Eukaryota</taxon>
        <taxon>Viridiplantae</taxon>
        <taxon>Streptophyta</taxon>
        <taxon>Embryophyta</taxon>
        <taxon>Tracheophyta</taxon>
        <taxon>Spermatophyta</taxon>
        <taxon>Magnoliopsida</taxon>
        <taxon>Liliopsida</taxon>
        <taxon>Asparagales</taxon>
        <taxon>Orchidaceae</taxon>
        <taxon>Apostasioideae</taxon>
        <taxon>Apostasia</taxon>
    </lineage>
</organism>
<reference evidence="7 8" key="1">
    <citation type="journal article" date="2017" name="Nature">
        <title>The Apostasia genome and the evolution of orchids.</title>
        <authorList>
            <person name="Zhang G.Q."/>
            <person name="Liu K.W."/>
            <person name="Li Z."/>
            <person name="Lohaus R."/>
            <person name="Hsiao Y.Y."/>
            <person name="Niu S.C."/>
            <person name="Wang J.Y."/>
            <person name="Lin Y.C."/>
            <person name="Xu Q."/>
            <person name="Chen L.J."/>
            <person name="Yoshida K."/>
            <person name="Fujiwara S."/>
            <person name="Wang Z.W."/>
            <person name="Zhang Y.Q."/>
            <person name="Mitsuda N."/>
            <person name="Wang M."/>
            <person name="Liu G.H."/>
            <person name="Pecoraro L."/>
            <person name="Huang H.X."/>
            <person name="Xiao X.J."/>
            <person name="Lin M."/>
            <person name="Wu X.Y."/>
            <person name="Wu W.L."/>
            <person name="Chen Y.Y."/>
            <person name="Chang S.B."/>
            <person name="Sakamoto S."/>
            <person name="Ohme-Takagi M."/>
            <person name="Yagi M."/>
            <person name="Zeng S.J."/>
            <person name="Shen C.Y."/>
            <person name="Yeh C.M."/>
            <person name="Luo Y.B."/>
            <person name="Tsai W.C."/>
            <person name="Van de Peer Y."/>
            <person name="Liu Z.J."/>
        </authorList>
    </citation>
    <scope>NUCLEOTIDE SEQUENCE [LARGE SCALE GENOMIC DNA]</scope>
    <source>
        <strain evidence="8">cv. Shenzhen</strain>
        <tissue evidence="7">Stem</tissue>
    </source>
</reference>
<dbReference type="STRING" id="1088818.A0A2I0B3M2"/>
<gene>
    <name evidence="7" type="ORF">AXF42_Ash009279</name>
</gene>
<dbReference type="SUPFAM" id="SSF51110">
    <property type="entry name" value="alpha-D-mannose-specific plant lectins"/>
    <property type="match status" value="1"/>
</dbReference>
<keyword evidence="4" id="KW-0812">Transmembrane</keyword>
<dbReference type="GO" id="GO:0048544">
    <property type="term" value="P:recognition of pollen"/>
    <property type="evidence" value="ECO:0007669"/>
    <property type="project" value="InterPro"/>
</dbReference>
<dbReference type="InterPro" id="IPR001480">
    <property type="entry name" value="Bulb-type_lectin_dom"/>
</dbReference>
<evidence type="ECO:0000259" key="6">
    <source>
        <dbReference type="PROSITE" id="PS50948"/>
    </source>
</evidence>
<accession>A0A2I0B3M2</accession>
<evidence type="ECO:0000256" key="3">
    <source>
        <dbReference type="ARBA" id="ARBA00023157"/>
    </source>
</evidence>
<feature type="chain" id="PRO_5014180614" evidence="5">
    <location>
        <begin position="20"/>
        <end position="486"/>
    </location>
</feature>
<keyword evidence="4" id="KW-1133">Transmembrane helix</keyword>
<dbReference type="Proteomes" id="UP000236161">
    <property type="component" value="Unassembled WGS sequence"/>
</dbReference>
<dbReference type="InterPro" id="IPR000858">
    <property type="entry name" value="S_locus_glycoprot_dom"/>
</dbReference>
<evidence type="ECO:0000256" key="5">
    <source>
        <dbReference type="SAM" id="SignalP"/>
    </source>
</evidence>
<dbReference type="InterPro" id="IPR036426">
    <property type="entry name" value="Bulb-type_lectin_dom_sf"/>
</dbReference>
<keyword evidence="8" id="KW-1185">Reference proteome</keyword>
<dbReference type="Gene3D" id="2.90.10.30">
    <property type="match status" value="1"/>
</dbReference>
<dbReference type="EMBL" id="KZ451917">
    <property type="protein sequence ID" value="PKA62393.1"/>
    <property type="molecule type" value="Genomic_DNA"/>
</dbReference>
<evidence type="ECO:0000256" key="1">
    <source>
        <dbReference type="ARBA" id="ARBA00003061"/>
    </source>
</evidence>
<comment type="function">
    <text evidence="1">Involved in sporophytic self-incompatibility system (the inability of flowering plants to achieve self-fertilization).</text>
</comment>
<dbReference type="OrthoDB" id="590879at2759"/>
<dbReference type="InterPro" id="IPR035446">
    <property type="entry name" value="SLSG/EP1"/>
</dbReference>
<dbReference type="InterPro" id="IPR051343">
    <property type="entry name" value="G-type_lectin_kinases/EP1-like"/>
</dbReference>
<feature type="transmembrane region" description="Helical" evidence="4">
    <location>
        <begin position="423"/>
        <end position="445"/>
    </location>
</feature>
<dbReference type="Pfam" id="PF08276">
    <property type="entry name" value="PAN_2"/>
    <property type="match status" value="1"/>
</dbReference>
<name>A0A2I0B3M2_9ASPA</name>